<dbReference type="Gene3D" id="3.40.50.11590">
    <property type="match status" value="1"/>
</dbReference>
<evidence type="ECO:0000313" key="3">
    <source>
        <dbReference type="EMBL" id="KSW13353.1"/>
    </source>
</evidence>
<feature type="domain" description="DUF4213" evidence="2">
    <location>
        <begin position="8"/>
        <end position="91"/>
    </location>
</feature>
<feature type="domain" description="Putative heavy-metal chelation" evidence="1">
    <location>
        <begin position="121"/>
        <end position="231"/>
    </location>
</feature>
<comment type="caution">
    <text evidence="3">The sequence shown here is derived from an EMBL/GenBank/DDBJ whole genome shotgun (WGS) entry which is preliminary data.</text>
</comment>
<gene>
    <name evidence="3" type="ORF">APY09_03115</name>
</gene>
<dbReference type="AlphaFoldDB" id="A0A0V8RZ44"/>
<dbReference type="InterPro" id="IPR007161">
    <property type="entry name" value="DUF364"/>
</dbReference>
<proteinExistence type="predicted"/>
<dbReference type="InterPro" id="IPR025251">
    <property type="entry name" value="DUF4213"/>
</dbReference>
<evidence type="ECO:0000313" key="4">
    <source>
        <dbReference type="Proteomes" id="UP000054686"/>
    </source>
</evidence>
<protein>
    <recommendedName>
        <fullName evidence="5">PF04016 domain protein</fullName>
    </recommendedName>
</protein>
<reference evidence="3 4" key="1">
    <citation type="submission" date="2015-10" db="EMBL/GenBank/DDBJ databases">
        <title>Draft Genome of Actinomyces odontolyticus subsp. actinosynbacter strain XH001.</title>
        <authorList>
            <person name="Mclean J.S."/>
            <person name="He X."/>
        </authorList>
    </citation>
    <scope>NUCLEOTIDE SEQUENCE [LARGE SCALE GENOMIC DNA]</scope>
    <source>
        <strain evidence="3 4">XH001</strain>
    </source>
</reference>
<dbReference type="RefSeq" id="WP_060566123.1">
    <property type="nucleotide sequence ID" value="NZ_CP040006.1"/>
</dbReference>
<dbReference type="Proteomes" id="UP000054686">
    <property type="component" value="Unassembled WGS sequence"/>
</dbReference>
<dbReference type="SUPFAM" id="SSF159713">
    <property type="entry name" value="Dhaf3308-like"/>
    <property type="match status" value="1"/>
</dbReference>
<name>A0A0V8RZ44_9ACTO</name>
<evidence type="ECO:0008006" key="5">
    <source>
        <dbReference type="Google" id="ProtNLM"/>
    </source>
</evidence>
<dbReference type="Pfam" id="PF13938">
    <property type="entry name" value="DUF4213"/>
    <property type="match status" value="1"/>
</dbReference>
<evidence type="ECO:0000259" key="2">
    <source>
        <dbReference type="Pfam" id="PF13938"/>
    </source>
</evidence>
<dbReference type="Pfam" id="PF04016">
    <property type="entry name" value="DUF364"/>
    <property type="match status" value="1"/>
</dbReference>
<sequence length="253" mass="27302">MTSPWDLYDQLIDEIPADITVTQILTDGKWRRVASSEDGVGMAFGMNVQSRPRATEDPSDLVGRPLRDVAALAKSWNFEDAGIGMAAVNAYHSHPVRALAHGFRPCKENNWARTFHPYAPLVAGKRVAVIGHFPFAAAAMPDVAELNILERNVLEGDYPDSACEYLLPEMDYVFISGSAFVNKTMPRLLALSSDAHTVVLGPSAPASPAILHAGATTVMSFASAHPARLEDGLAGRSLLGMYDAGMRVELSRP</sequence>
<accession>A0A0V8RZ44</accession>
<dbReference type="Gene3D" id="3.30.390.100">
    <property type="match status" value="1"/>
</dbReference>
<organism evidence="3 4">
    <name type="scientific">Schaalia odontolytica</name>
    <dbReference type="NCBI Taxonomy" id="1660"/>
    <lineage>
        <taxon>Bacteria</taxon>
        <taxon>Bacillati</taxon>
        <taxon>Actinomycetota</taxon>
        <taxon>Actinomycetes</taxon>
        <taxon>Actinomycetales</taxon>
        <taxon>Actinomycetaceae</taxon>
        <taxon>Schaalia</taxon>
    </lineage>
</organism>
<dbReference type="EMBL" id="LLVT01000001">
    <property type="protein sequence ID" value="KSW13353.1"/>
    <property type="molecule type" value="Genomic_DNA"/>
</dbReference>
<dbReference type="OrthoDB" id="9806942at2"/>
<evidence type="ECO:0000259" key="1">
    <source>
        <dbReference type="Pfam" id="PF04016"/>
    </source>
</evidence>